<protein>
    <recommendedName>
        <fullName evidence="3">RiboL-PSP-HEPN domain-containing protein</fullName>
    </recommendedName>
</protein>
<organism evidence="1 2">
    <name type="scientific">Hanamia caeni</name>
    <dbReference type="NCBI Taxonomy" id="2294116"/>
    <lineage>
        <taxon>Bacteria</taxon>
        <taxon>Pseudomonadati</taxon>
        <taxon>Bacteroidota</taxon>
        <taxon>Chitinophagia</taxon>
        <taxon>Chitinophagales</taxon>
        <taxon>Chitinophagaceae</taxon>
        <taxon>Hanamia</taxon>
    </lineage>
</organism>
<comment type="caution">
    <text evidence="1">The sequence shown here is derived from an EMBL/GenBank/DDBJ whole genome shotgun (WGS) entry which is preliminary data.</text>
</comment>
<evidence type="ECO:0000313" key="1">
    <source>
        <dbReference type="EMBL" id="RNI40066.1"/>
    </source>
</evidence>
<dbReference type="EMBL" id="RJJR01000001">
    <property type="protein sequence ID" value="RNI40066.1"/>
    <property type="molecule type" value="Genomic_DNA"/>
</dbReference>
<dbReference type="RefSeq" id="WP_123118956.1">
    <property type="nucleotide sequence ID" value="NZ_RJJR01000001.1"/>
</dbReference>
<proteinExistence type="predicted"/>
<accession>A0A3M9NQL1</accession>
<dbReference type="AlphaFoldDB" id="A0A3M9NQL1"/>
<keyword evidence="2" id="KW-1185">Reference proteome</keyword>
<dbReference type="Proteomes" id="UP000267223">
    <property type="component" value="Unassembled WGS sequence"/>
</dbReference>
<sequence length="258" mass="30313">MRTLSQNLDELFLDTVLELTELSSFKTSTEAGYELMEKKYKERYQALLDNLSNSGKRTFLDLIRIKLSVTQDGLHNLEGKKEQFIYRINKSLIIHACSVFDYFLNQTLFLILSNNPQLLSNEKRTIQYHELVKYSKEELIQSTIERFIHELSYKSISERIRQMNSMFNLELDFTEIQQPDIFFSSNINLIELTEIFSIRNIIIHNQGIVNKLFVDNNTSSKYKVGDQINLDSDRIEKYTLGLSKYASSISRQTMMNFH</sequence>
<reference evidence="1 2" key="1">
    <citation type="submission" date="2018-11" db="EMBL/GenBank/DDBJ databases">
        <title>Draft genome sequence of Ferruginibacter sp. BO-59.</title>
        <authorList>
            <person name="Im W.T."/>
        </authorList>
    </citation>
    <scope>NUCLEOTIDE SEQUENCE [LARGE SCALE GENOMIC DNA]</scope>
    <source>
        <strain evidence="1 2">BO-59</strain>
    </source>
</reference>
<evidence type="ECO:0000313" key="2">
    <source>
        <dbReference type="Proteomes" id="UP000267223"/>
    </source>
</evidence>
<dbReference type="OrthoDB" id="7061055at2"/>
<name>A0A3M9NQL1_9BACT</name>
<gene>
    <name evidence="1" type="ORF">EFY79_01835</name>
</gene>
<evidence type="ECO:0008006" key="3">
    <source>
        <dbReference type="Google" id="ProtNLM"/>
    </source>
</evidence>